<dbReference type="Proteomes" id="UP000799436">
    <property type="component" value="Unassembled WGS sequence"/>
</dbReference>
<sequence>MYFEKATAEGNTACVTKTTAQPTSGSSSPSVAESNLVLAGTKRNGGSVEETVEWVRGAIAKAKEEKRRKADKSAELKYEQMEKQAIETLRAQDGLGKKEEEIEFVDEKEAKEHVATLKKREERQRRAVDKRMQKKANECSSWLSQRAGDRLAGRKPTDEKRPTLVYRDVSTILSRNVHEEHMANLSNAKPTAEQSSELLLAQKFGPNYLSRAASLTHGDRFETFKRGTNGFTAQNLVMPAADTTPTYGVYPSIGDFRQGELTWMLGHHLMWTDLPQDQFSSYTNSPIFVVTHALGRSHTGQGVTTIQFLDRRKAIGIDRKPAKFYPALKLYDIFEQARIEILIRDGLFDIFPAFEVARNRVRAGLYTSQVVFRKIGFFPNEKDAKKKKLIYSYENCSAVMPITNELLEKVKKVTLNFMLDDEMEMESKEPHIHAFITFLCFEKRPRKDPNFMTWIKSQYKASDVIDLFDDGAGGIQPGFTHVANNLPDVMQYLDLVRDACDAFGLAQLPDNVVHTQNALSDDKYEAMDNKCQRTAMASKAYDRDAQRDARDKANARRRQKNDDEKKRRAAGLPSKGAGSGTNKALETGGRGDRNGTVSVGALGLGLGTATVMSQNDPVLAQVEEDSGAEAGANAAGA</sequence>
<evidence type="ECO:0000256" key="1">
    <source>
        <dbReference type="SAM" id="MobiDB-lite"/>
    </source>
</evidence>
<feature type="compositionally biased region" description="Polar residues" evidence="1">
    <location>
        <begin position="9"/>
        <end position="33"/>
    </location>
</feature>
<feature type="compositionally biased region" description="Low complexity" evidence="1">
    <location>
        <begin position="628"/>
        <end position="637"/>
    </location>
</feature>
<reference evidence="2" key="1">
    <citation type="journal article" date="2020" name="Stud. Mycol.">
        <title>101 Dothideomycetes genomes: a test case for predicting lifestyles and emergence of pathogens.</title>
        <authorList>
            <person name="Haridas S."/>
            <person name="Albert R."/>
            <person name="Binder M."/>
            <person name="Bloem J."/>
            <person name="Labutti K."/>
            <person name="Salamov A."/>
            <person name="Andreopoulos B."/>
            <person name="Baker S."/>
            <person name="Barry K."/>
            <person name="Bills G."/>
            <person name="Bluhm B."/>
            <person name="Cannon C."/>
            <person name="Castanera R."/>
            <person name="Culley D."/>
            <person name="Daum C."/>
            <person name="Ezra D."/>
            <person name="Gonzalez J."/>
            <person name="Henrissat B."/>
            <person name="Kuo A."/>
            <person name="Liang C."/>
            <person name="Lipzen A."/>
            <person name="Lutzoni F."/>
            <person name="Magnuson J."/>
            <person name="Mondo S."/>
            <person name="Nolan M."/>
            <person name="Ohm R."/>
            <person name="Pangilinan J."/>
            <person name="Park H.-J."/>
            <person name="Ramirez L."/>
            <person name="Alfaro M."/>
            <person name="Sun H."/>
            <person name="Tritt A."/>
            <person name="Yoshinaga Y."/>
            <person name="Zwiers L.-H."/>
            <person name="Turgeon B."/>
            <person name="Goodwin S."/>
            <person name="Spatafora J."/>
            <person name="Crous P."/>
            <person name="Grigoriev I."/>
        </authorList>
    </citation>
    <scope>NUCLEOTIDE SEQUENCE</scope>
    <source>
        <strain evidence="2">CBS 116005</strain>
    </source>
</reference>
<protein>
    <submittedName>
        <fullName evidence="2">Uncharacterized protein</fullName>
    </submittedName>
</protein>
<feature type="region of interest" description="Disordered" evidence="1">
    <location>
        <begin position="1"/>
        <end position="47"/>
    </location>
</feature>
<keyword evidence="3" id="KW-1185">Reference proteome</keyword>
<name>A0A6G1LLD2_9PEZI</name>
<proteinExistence type="predicted"/>
<organism evidence="2 3">
    <name type="scientific">Teratosphaeria nubilosa</name>
    <dbReference type="NCBI Taxonomy" id="161662"/>
    <lineage>
        <taxon>Eukaryota</taxon>
        <taxon>Fungi</taxon>
        <taxon>Dikarya</taxon>
        <taxon>Ascomycota</taxon>
        <taxon>Pezizomycotina</taxon>
        <taxon>Dothideomycetes</taxon>
        <taxon>Dothideomycetidae</taxon>
        <taxon>Mycosphaerellales</taxon>
        <taxon>Teratosphaeriaceae</taxon>
        <taxon>Teratosphaeria</taxon>
    </lineage>
</organism>
<feature type="compositionally biased region" description="Basic and acidic residues" evidence="1">
    <location>
        <begin position="540"/>
        <end position="566"/>
    </location>
</feature>
<evidence type="ECO:0000313" key="2">
    <source>
        <dbReference type="EMBL" id="KAF2773675.1"/>
    </source>
</evidence>
<dbReference type="AlphaFoldDB" id="A0A6G1LLD2"/>
<feature type="region of interest" description="Disordered" evidence="1">
    <location>
        <begin position="535"/>
        <end position="600"/>
    </location>
</feature>
<evidence type="ECO:0000313" key="3">
    <source>
        <dbReference type="Proteomes" id="UP000799436"/>
    </source>
</evidence>
<accession>A0A6G1LLD2</accession>
<dbReference type="EMBL" id="ML995810">
    <property type="protein sequence ID" value="KAF2773675.1"/>
    <property type="molecule type" value="Genomic_DNA"/>
</dbReference>
<dbReference type="OrthoDB" id="4152607at2759"/>
<gene>
    <name evidence="2" type="ORF">EJ03DRAFT_347646</name>
</gene>
<feature type="region of interest" description="Disordered" evidence="1">
    <location>
        <begin position="616"/>
        <end position="637"/>
    </location>
</feature>